<gene>
    <name evidence="1" type="ORF">AUJ77_02230</name>
</gene>
<protein>
    <submittedName>
        <fullName evidence="1">Uncharacterized protein</fullName>
    </submittedName>
</protein>
<dbReference type="Proteomes" id="UP000181992">
    <property type="component" value="Unassembled WGS sequence"/>
</dbReference>
<dbReference type="EMBL" id="MNVN01000015">
    <property type="protein sequence ID" value="OIO30603.1"/>
    <property type="molecule type" value="Genomic_DNA"/>
</dbReference>
<evidence type="ECO:0000313" key="1">
    <source>
        <dbReference type="EMBL" id="OIO30603.1"/>
    </source>
</evidence>
<name>A0A1J4V3P3_9BACT</name>
<dbReference type="AlphaFoldDB" id="A0A1J4V3P3"/>
<comment type="caution">
    <text evidence="1">The sequence shown here is derived from an EMBL/GenBank/DDBJ whole genome shotgun (WGS) entry which is preliminary data.</text>
</comment>
<reference evidence="1 2" key="1">
    <citation type="journal article" date="2016" name="Environ. Microbiol.">
        <title>Genomic resolution of a cold subsurface aquifer community provides metabolic insights for novel microbes adapted to high CO concentrations.</title>
        <authorList>
            <person name="Probst A.J."/>
            <person name="Castelle C.J."/>
            <person name="Singh A."/>
            <person name="Brown C.T."/>
            <person name="Anantharaman K."/>
            <person name="Sharon I."/>
            <person name="Hug L.A."/>
            <person name="Burstein D."/>
            <person name="Emerson J.B."/>
            <person name="Thomas B.C."/>
            <person name="Banfield J.F."/>
        </authorList>
    </citation>
    <scope>NUCLEOTIDE SEQUENCE [LARGE SCALE GENOMIC DNA]</scope>
    <source>
        <strain evidence="1">CG1_02_43_90</strain>
    </source>
</reference>
<accession>A0A1J4V3P3</accession>
<dbReference type="STRING" id="1805281.AUJ77_02230"/>
<sequence>MNFFEQVAENDGEFINSEQTAFEIAQATQMQLMKDADTDVGNWITANSERFRTPMQDPELNLVERLAKRETRAEAMEEIKSKLYN</sequence>
<organism evidence="1 2">
    <name type="scientific">Candidatus Nomurabacteria bacterium CG1_02_43_90</name>
    <dbReference type="NCBI Taxonomy" id="1805281"/>
    <lineage>
        <taxon>Bacteria</taxon>
        <taxon>Candidatus Nomuraibacteriota</taxon>
    </lineage>
</organism>
<evidence type="ECO:0000313" key="2">
    <source>
        <dbReference type="Proteomes" id="UP000181992"/>
    </source>
</evidence>
<proteinExistence type="predicted"/>